<dbReference type="RefSeq" id="WP_129078525.1">
    <property type="nucleotide sequence ID" value="NZ_QOUX01000039.1"/>
</dbReference>
<evidence type="ECO:0000313" key="2">
    <source>
        <dbReference type="EMBL" id="RXJ00307.1"/>
    </source>
</evidence>
<protein>
    <recommendedName>
        <fullName evidence="4">Serine protease</fullName>
    </recommendedName>
</protein>
<feature type="coiled-coil region" evidence="1">
    <location>
        <begin position="13"/>
        <end position="40"/>
    </location>
</feature>
<dbReference type="Proteomes" id="UP000290649">
    <property type="component" value="Unassembled WGS sequence"/>
</dbReference>
<comment type="caution">
    <text evidence="2">The sequence shown here is derived from an EMBL/GenBank/DDBJ whole genome shotgun (WGS) entry which is preliminary data.</text>
</comment>
<name>A0A4Q0VSL7_9BACI</name>
<gene>
    <name evidence="2" type="ORF">DS745_12300</name>
</gene>
<evidence type="ECO:0000313" key="3">
    <source>
        <dbReference type="Proteomes" id="UP000290649"/>
    </source>
</evidence>
<keyword evidence="1" id="KW-0175">Coiled coil</keyword>
<reference evidence="2 3" key="1">
    <citation type="journal article" date="2019" name="Int. J. Syst. Evol. Microbiol.">
        <title>Anaerobacillus alkaliphilus sp. nov., a novel alkaliphilic and moderately halophilic bacterium.</title>
        <authorList>
            <person name="Borsodi A.K."/>
            <person name="Aszalos J.M."/>
            <person name="Bihari P."/>
            <person name="Nagy I."/>
            <person name="Schumann P."/>
            <person name="Sproer C."/>
            <person name="Kovacs A.L."/>
            <person name="Boka K."/>
            <person name="Dobosy P."/>
            <person name="Ovari M."/>
            <person name="Szili-Kovacs T."/>
            <person name="Toth E."/>
        </authorList>
    </citation>
    <scope>NUCLEOTIDE SEQUENCE [LARGE SCALE GENOMIC DNA]</scope>
    <source>
        <strain evidence="2 3">B16-10</strain>
    </source>
</reference>
<evidence type="ECO:0008006" key="4">
    <source>
        <dbReference type="Google" id="ProtNLM"/>
    </source>
</evidence>
<sequence>MMEQKSTSNLDHVRQIKAEIRAIEIKKQQLQKQLKSIQQTCDHEFHETAILRKCRKCKWTESVYY</sequence>
<accession>A0A4Q0VSL7</accession>
<proteinExistence type="predicted"/>
<dbReference type="AlphaFoldDB" id="A0A4Q0VSL7"/>
<evidence type="ECO:0000256" key="1">
    <source>
        <dbReference type="SAM" id="Coils"/>
    </source>
</evidence>
<dbReference type="EMBL" id="QOUX01000039">
    <property type="protein sequence ID" value="RXJ00307.1"/>
    <property type="molecule type" value="Genomic_DNA"/>
</dbReference>
<keyword evidence="3" id="KW-1185">Reference proteome</keyword>
<organism evidence="2 3">
    <name type="scientific">Anaerobacillus alkaliphilus</name>
    <dbReference type="NCBI Taxonomy" id="1548597"/>
    <lineage>
        <taxon>Bacteria</taxon>
        <taxon>Bacillati</taxon>
        <taxon>Bacillota</taxon>
        <taxon>Bacilli</taxon>
        <taxon>Bacillales</taxon>
        <taxon>Bacillaceae</taxon>
        <taxon>Anaerobacillus</taxon>
    </lineage>
</organism>